<dbReference type="SUPFAM" id="SSF81324">
    <property type="entry name" value="Voltage-gated potassium channels"/>
    <property type="match status" value="1"/>
</dbReference>
<dbReference type="EMBL" id="FNPF01000010">
    <property type="protein sequence ID" value="SDY55691.1"/>
    <property type="molecule type" value="Genomic_DNA"/>
</dbReference>
<dbReference type="Proteomes" id="UP000199286">
    <property type="component" value="Unassembled WGS sequence"/>
</dbReference>
<dbReference type="RefSeq" id="WP_089883868.1">
    <property type="nucleotide sequence ID" value="NZ_FNPF01000010.1"/>
</dbReference>
<dbReference type="InterPro" id="IPR013099">
    <property type="entry name" value="K_chnl_dom"/>
</dbReference>
<accession>A0A1H3KU95</accession>
<dbReference type="Gene3D" id="1.10.287.70">
    <property type="match status" value="1"/>
</dbReference>
<evidence type="ECO:0000313" key="3">
    <source>
        <dbReference type="Proteomes" id="UP000199286"/>
    </source>
</evidence>
<dbReference type="STRING" id="321339.SAMN05444340_110112"/>
<evidence type="ECO:0000259" key="1">
    <source>
        <dbReference type="Pfam" id="PF07885"/>
    </source>
</evidence>
<evidence type="ECO:0000313" key="2">
    <source>
        <dbReference type="EMBL" id="SDY55691.1"/>
    </source>
</evidence>
<gene>
    <name evidence="2" type="ORF">SAMN05444340_110112</name>
</gene>
<dbReference type="Pfam" id="PF07885">
    <property type="entry name" value="Ion_trans_2"/>
    <property type="match status" value="1"/>
</dbReference>
<name>A0A1H3KU95_9RHOB</name>
<dbReference type="AlphaFoldDB" id="A0A1H3KU95"/>
<feature type="domain" description="Potassium channel" evidence="1">
    <location>
        <begin position="81"/>
        <end position="132"/>
    </location>
</feature>
<proteinExistence type="predicted"/>
<organism evidence="2 3">
    <name type="scientific">Citreimonas salinaria</name>
    <dbReference type="NCBI Taxonomy" id="321339"/>
    <lineage>
        <taxon>Bacteria</taxon>
        <taxon>Pseudomonadati</taxon>
        <taxon>Pseudomonadota</taxon>
        <taxon>Alphaproteobacteria</taxon>
        <taxon>Rhodobacterales</taxon>
        <taxon>Roseobacteraceae</taxon>
        <taxon>Citreimonas</taxon>
    </lineage>
</organism>
<sequence>MLTALLIAAVFVLATIAQYYALRHTSRIVHPVQGSARAVTISVTTLSLGHLLQGGIYASGAWIGDQWLDLGGLKFSDPDKTATFLDHYYYSLVNLSTLGRGSTTPTGGLRLMTAVEAFHGFLLITSSGTYMFQVSAGKAPFARDG</sequence>
<keyword evidence="3" id="KW-1185">Reference proteome</keyword>
<dbReference type="OrthoDB" id="2974133at2"/>
<reference evidence="2 3" key="1">
    <citation type="submission" date="2016-10" db="EMBL/GenBank/DDBJ databases">
        <authorList>
            <person name="de Groot N.N."/>
        </authorList>
    </citation>
    <scope>NUCLEOTIDE SEQUENCE [LARGE SCALE GENOMIC DNA]</scope>
    <source>
        <strain evidence="2 3">DSM 26880</strain>
    </source>
</reference>
<protein>
    <submittedName>
        <fullName evidence="2">Ion channel</fullName>
    </submittedName>
</protein>